<reference evidence="1 2" key="2">
    <citation type="submission" date="2020-03" db="EMBL/GenBank/DDBJ databases">
        <title>Devosia chinhatensis sp. nov., isolated from a hexachlorocyclohexane (HCH) dump site in India.</title>
        <authorList>
            <person name="Kumar M."/>
            <person name="Lal R."/>
        </authorList>
    </citation>
    <scope>NUCLEOTIDE SEQUENCE [LARGE SCALE GENOMIC DNA]</scope>
    <source>
        <strain evidence="1 2">H239</strain>
    </source>
</reference>
<dbReference type="AlphaFoldDB" id="A0A6M1SMA3"/>
<protein>
    <submittedName>
        <fullName evidence="1">DUF2336 domain-containing protein</fullName>
    </submittedName>
</protein>
<dbReference type="EMBL" id="JAALFG010000002">
    <property type="protein sequence ID" value="NGP17854.1"/>
    <property type="molecule type" value="Genomic_DNA"/>
</dbReference>
<organism evidence="1 2">
    <name type="scientific">Devosia aurantiaca</name>
    <dbReference type="NCBI Taxonomy" id="2714858"/>
    <lineage>
        <taxon>Bacteria</taxon>
        <taxon>Pseudomonadati</taxon>
        <taxon>Pseudomonadota</taxon>
        <taxon>Alphaproteobacteria</taxon>
        <taxon>Hyphomicrobiales</taxon>
        <taxon>Devosiaceae</taxon>
        <taxon>Devosia</taxon>
    </lineage>
</organism>
<dbReference type="RefSeq" id="WP_164534102.1">
    <property type="nucleotide sequence ID" value="NZ_JAALFG010000002.1"/>
</dbReference>
<accession>A0A6M1SMA3</accession>
<sequence length="320" mass="34437">MLGDSPIISRAVLQYSPLLVDADLLPIVRSGDVSALTAIAERPSLSLRLVAALVARDEDAMTLALLRRPDVPFGATLLESLARAKGEDAKMRGAMLSRADLPAAARLVLVRCATASLRECRMVKGALAPERLERVLRDGADNALTIIGETASDDSQFVDGLVGSDQLNTRLLLQAMVTGHVMFFSACLASLAQLSREKVFVLLENGSRPALNALFIRCGLEPAISRLLVRLIMLARTADLSDDVAARHYVVTALTEELIAEYDGDIPPELEEAFAYLSAQNVTLARQAARGVMRAFAETSRGLLRVPQVEAEPQLQLPAA</sequence>
<dbReference type="Proteomes" id="UP000474802">
    <property type="component" value="Unassembled WGS sequence"/>
</dbReference>
<keyword evidence="2" id="KW-1185">Reference proteome</keyword>
<evidence type="ECO:0000313" key="2">
    <source>
        <dbReference type="Proteomes" id="UP000474802"/>
    </source>
</evidence>
<comment type="caution">
    <text evidence="1">The sequence shown here is derived from an EMBL/GenBank/DDBJ whole genome shotgun (WGS) entry which is preliminary data.</text>
</comment>
<dbReference type="Pfam" id="PF10098">
    <property type="entry name" value="DUF2336"/>
    <property type="match status" value="1"/>
</dbReference>
<gene>
    <name evidence="1" type="ORF">G5575_09470</name>
</gene>
<proteinExistence type="predicted"/>
<reference evidence="1 2" key="1">
    <citation type="submission" date="2020-02" db="EMBL/GenBank/DDBJ databases">
        <authorList>
            <person name="Khan S.A."/>
            <person name="Jeon C.O."/>
            <person name="Chun B.H."/>
        </authorList>
    </citation>
    <scope>NUCLEOTIDE SEQUENCE [LARGE SCALE GENOMIC DNA]</scope>
    <source>
        <strain evidence="1 2">H239</strain>
    </source>
</reference>
<dbReference type="InterPro" id="IPR019285">
    <property type="entry name" value="DUF2336"/>
</dbReference>
<name>A0A6M1SMA3_9HYPH</name>
<evidence type="ECO:0000313" key="1">
    <source>
        <dbReference type="EMBL" id="NGP17854.1"/>
    </source>
</evidence>